<organism evidence="1 2">
    <name type="scientific">Arctium lappa</name>
    <name type="common">Greater burdock</name>
    <name type="synonym">Lappa major</name>
    <dbReference type="NCBI Taxonomy" id="4217"/>
    <lineage>
        <taxon>Eukaryota</taxon>
        <taxon>Viridiplantae</taxon>
        <taxon>Streptophyta</taxon>
        <taxon>Embryophyta</taxon>
        <taxon>Tracheophyta</taxon>
        <taxon>Spermatophyta</taxon>
        <taxon>Magnoliopsida</taxon>
        <taxon>eudicotyledons</taxon>
        <taxon>Gunneridae</taxon>
        <taxon>Pentapetalae</taxon>
        <taxon>asterids</taxon>
        <taxon>campanulids</taxon>
        <taxon>Asterales</taxon>
        <taxon>Asteraceae</taxon>
        <taxon>Carduoideae</taxon>
        <taxon>Cardueae</taxon>
        <taxon>Arctiinae</taxon>
        <taxon>Arctium</taxon>
    </lineage>
</organism>
<name>A0ACB8XG03_ARCLA</name>
<reference evidence="1 2" key="2">
    <citation type="journal article" date="2022" name="Mol. Ecol. Resour.">
        <title>The genomes of chicory, endive, great burdock and yacon provide insights into Asteraceae paleo-polyploidization history and plant inulin production.</title>
        <authorList>
            <person name="Fan W."/>
            <person name="Wang S."/>
            <person name="Wang H."/>
            <person name="Wang A."/>
            <person name="Jiang F."/>
            <person name="Liu H."/>
            <person name="Zhao H."/>
            <person name="Xu D."/>
            <person name="Zhang Y."/>
        </authorList>
    </citation>
    <scope>NUCLEOTIDE SEQUENCE [LARGE SCALE GENOMIC DNA]</scope>
    <source>
        <strain evidence="2">cv. Niubang</strain>
    </source>
</reference>
<sequence>MAKFNLVLAVCLICATIVMADSNHTINSRRGLRKKHPGPCVAYNRIDKCWRCDQNWADNRQKLTECVQGFGHNTTGGRDGKIYIVTDPSDKDMVNPTPGTLRYAVLLPEPVWIIFKTHMHIKLMEELIFAGDKTLDGRGQQVHITGGAGFMLQFIRNVIIIDIHMYDIVPGKGGNIRSAADHVGIRGSSDGDAISIFGSTDIWIDHCSFAGTYDGLIDIVARSTNITISNCHFVRHDKALLFGASDIDPDDNMFVTLAYNHFGKGLTQRLPAVRWGFVQVVNNDYTQWKSYAIGGAKGATIISQGNRYVAEDGAAKEVTYRKQAPKEEWSKWTWRSEGDLMQNGAFFVESGNPNWAAEYKGYPLIPAEPAENVAHLTKLAGAALGCKVGSPLLQHWILASSAQSLEDFLKIDFGGRHLLVHVAYE</sequence>
<keyword evidence="2" id="KW-1185">Reference proteome</keyword>
<evidence type="ECO:0000313" key="1">
    <source>
        <dbReference type="EMBL" id="KAI3665897.1"/>
    </source>
</evidence>
<dbReference type="EMBL" id="CM042064">
    <property type="protein sequence ID" value="KAI3665897.1"/>
    <property type="molecule type" value="Genomic_DNA"/>
</dbReference>
<gene>
    <name evidence="1" type="ORF">L6452_44532</name>
</gene>
<reference evidence="2" key="1">
    <citation type="journal article" date="2022" name="Mol. Ecol. Resour.">
        <title>The genomes of chicory, endive, great burdock and yacon provide insights into Asteraceae palaeo-polyploidization history and plant inulin production.</title>
        <authorList>
            <person name="Fan W."/>
            <person name="Wang S."/>
            <person name="Wang H."/>
            <person name="Wang A."/>
            <person name="Jiang F."/>
            <person name="Liu H."/>
            <person name="Zhao H."/>
            <person name="Xu D."/>
            <person name="Zhang Y."/>
        </authorList>
    </citation>
    <scope>NUCLEOTIDE SEQUENCE [LARGE SCALE GENOMIC DNA]</scope>
    <source>
        <strain evidence="2">cv. Niubang</strain>
    </source>
</reference>
<protein>
    <submittedName>
        <fullName evidence="1">Uncharacterized protein</fullName>
    </submittedName>
</protein>
<comment type="caution">
    <text evidence="1">The sequence shown here is derived from an EMBL/GenBank/DDBJ whole genome shotgun (WGS) entry which is preliminary data.</text>
</comment>
<evidence type="ECO:0000313" key="2">
    <source>
        <dbReference type="Proteomes" id="UP001055879"/>
    </source>
</evidence>
<accession>A0ACB8XG03</accession>
<dbReference type="Proteomes" id="UP001055879">
    <property type="component" value="Linkage Group LG18"/>
</dbReference>
<proteinExistence type="predicted"/>